<keyword evidence="2" id="KW-1133">Transmembrane helix</keyword>
<feature type="compositionally biased region" description="Polar residues" evidence="1">
    <location>
        <begin position="205"/>
        <end position="217"/>
    </location>
</feature>
<dbReference type="GO" id="GO:0022904">
    <property type="term" value="P:respiratory electron transport chain"/>
    <property type="evidence" value="ECO:0007669"/>
    <property type="project" value="InterPro"/>
</dbReference>
<organism evidence="4 5">
    <name type="scientific">Clostridium polyendosporum</name>
    <dbReference type="NCBI Taxonomy" id="69208"/>
    <lineage>
        <taxon>Bacteria</taxon>
        <taxon>Bacillati</taxon>
        <taxon>Bacillota</taxon>
        <taxon>Clostridia</taxon>
        <taxon>Eubacteriales</taxon>
        <taxon>Clostridiaceae</taxon>
        <taxon>Clostridium</taxon>
    </lineage>
</organism>
<dbReference type="Pfam" id="PF14358">
    <property type="entry name" value="DUF4405"/>
    <property type="match status" value="1"/>
</dbReference>
<dbReference type="RefSeq" id="WP_212903551.1">
    <property type="nucleotide sequence ID" value="NZ_BOPZ01000010.1"/>
</dbReference>
<accession>A0A919VGN9</accession>
<dbReference type="AlphaFoldDB" id="A0A919VGN9"/>
<feature type="transmembrane region" description="Helical" evidence="2">
    <location>
        <begin position="37"/>
        <end position="55"/>
    </location>
</feature>
<proteinExistence type="predicted"/>
<name>A0A919VGN9_9CLOT</name>
<evidence type="ECO:0000313" key="5">
    <source>
        <dbReference type="Proteomes" id="UP000679179"/>
    </source>
</evidence>
<evidence type="ECO:0000313" key="4">
    <source>
        <dbReference type="EMBL" id="GIM28831.1"/>
    </source>
</evidence>
<dbReference type="InterPro" id="IPR025517">
    <property type="entry name" value="DUF4405"/>
</dbReference>
<feature type="transmembrane region" description="Helical" evidence="2">
    <location>
        <begin position="157"/>
        <end position="175"/>
    </location>
</feature>
<feature type="region of interest" description="Disordered" evidence="1">
    <location>
        <begin position="197"/>
        <end position="249"/>
    </location>
</feature>
<reference evidence="4" key="1">
    <citation type="submission" date="2021-03" db="EMBL/GenBank/DDBJ databases">
        <title>Taxonomic study of Clostridium polyendosporum from meadow-gley soil under rice.</title>
        <authorList>
            <person name="Kobayashi H."/>
            <person name="Tanizawa Y."/>
            <person name="Yagura M."/>
        </authorList>
    </citation>
    <scope>NUCLEOTIDE SEQUENCE</scope>
    <source>
        <strain evidence="4">JCM 30710</strain>
    </source>
</reference>
<gene>
    <name evidence="4" type="ORF">CPJCM30710_14970</name>
</gene>
<evidence type="ECO:0000259" key="3">
    <source>
        <dbReference type="Pfam" id="PF14358"/>
    </source>
</evidence>
<dbReference type="Proteomes" id="UP000679179">
    <property type="component" value="Unassembled WGS sequence"/>
</dbReference>
<feature type="transmembrane region" description="Helical" evidence="2">
    <location>
        <begin position="12"/>
        <end position="31"/>
    </location>
</feature>
<dbReference type="SUPFAM" id="SSF81342">
    <property type="entry name" value="Transmembrane di-heme cytochromes"/>
    <property type="match status" value="1"/>
</dbReference>
<feature type="transmembrane region" description="Helical" evidence="2">
    <location>
        <begin position="117"/>
        <end position="137"/>
    </location>
</feature>
<dbReference type="InterPro" id="IPR016174">
    <property type="entry name" value="Di-haem_cyt_TM"/>
</dbReference>
<keyword evidence="2" id="KW-0812">Transmembrane</keyword>
<feature type="transmembrane region" description="Helical" evidence="2">
    <location>
        <begin position="76"/>
        <end position="97"/>
    </location>
</feature>
<protein>
    <recommendedName>
        <fullName evidence="3">Flavinylation-associated cytochrome domain-containing protein</fullName>
    </recommendedName>
</protein>
<evidence type="ECO:0000256" key="1">
    <source>
        <dbReference type="SAM" id="MobiDB-lite"/>
    </source>
</evidence>
<dbReference type="EMBL" id="BOPZ01000010">
    <property type="protein sequence ID" value="GIM28831.1"/>
    <property type="molecule type" value="Genomic_DNA"/>
</dbReference>
<feature type="domain" description="Flavinylation-associated cytochrome" evidence="3">
    <location>
        <begin position="77"/>
        <end position="135"/>
    </location>
</feature>
<comment type="caution">
    <text evidence="4">The sequence shown here is derived from an EMBL/GenBank/DDBJ whole genome shotgun (WGS) entry which is preliminary data.</text>
</comment>
<feature type="transmembrane region" description="Helical" evidence="2">
    <location>
        <begin position="256"/>
        <end position="277"/>
    </location>
</feature>
<evidence type="ECO:0000256" key="2">
    <source>
        <dbReference type="SAM" id="Phobius"/>
    </source>
</evidence>
<keyword evidence="5" id="KW-1185">Reference proteome</keyword>
<keyword evidence="2" id="KW-0472">Membrane</keyword>
<dbReference type="GO" id="GO:0016020">
    <property type="term" value="C:membrane"/>
    <property type="evidence" value="ECO:0007669"/>
    <property type="project" value="InterPro"/>
</dbReference>
<sequence>MKKINFVKITLDLLMSIVFVLLFNKMAVAGLRFHETAGLSLGVAFIIHIALNWKWVKQVTLKLFNPKITFKTRFGYIINVLLLFAMGYIIISGVLISKVLFPNINIGNKQLLKMLHISVSYFSLLLIGIHIGLHWTWIKNMLKKIFRITNKNKLSKVTAIISVVLVFSFGAYNIYSVNYFSRVSSIVSSFTGDPMLGPGKDMNKEPQNGENKLSNDTSSREQKISGNNGNPSELPVKKDGGQGAPPNMKAPNSSSLLTILTTYLSIIAVFSIITYNIEKLLTTKALKPTY</sequence>